<dbReference type="PANTHER" id="PTHR30520">
    <property type="entry name" value="FORMATE TRANSPORTER-RELATED"/>
    <property type="match status" value="1"/>
</dbReference>
<dbReference type="PANTHER" id="PTHR30520:SF8">
    <property type="entry name" value="NITRITE TRANSPORTER NIRC"/>
    <property type="match status" value="1"/>
</dbReference>
<dbReference type="AlphaFoldDB" id="A0A4P6TY89"/>
<sequence length="287" mass="28976">MPIPMEDALDAQVATARSKAKLLRSPGRYLVLSALAGAFIGMGVVLMVSVSGPLSAAHSPWVKLVQGLVFGVALTLVIFAGGELATSNMMTMVQGAVRRALTPLTALAVIVGSLVGNLIGSVALAGLVHASGVLGVAPAPGAPAPGLAALTGMLTAKMAESGEAMFFRGVLCNFLVCLTVWMGMRTRSDAARILLIFAGILAFVASGFEHVVANMTTFSLGLFEDVPGVTVGAFAHNLLFVGLGNLVGGGLLVGLAYAVAGRRGTPAATGDAPAEGRKAQVPALETV</sequence>
<evidence type="ECO:0000256" key="5">
    <source>
        <dbReference type="SAM" id="Phobius"/>
    </source>
</evidence>
<dbReference type="Gene3D" id="1.20.1080.10">
    <property type="entry name" value="Glycerol uptake facilitator protein"/>
    <property type="match status" value="1"/>
</dbReference>
<dbReference type="Pfam" id="PF01226">
    <property type="entry name" value="Form_Nir_trans"/>
    <property type="match status" value="1"/>
</dbReference>
<feature type="transmembrane region" description="Helical" evidence="5">
    <location>
        <begin position="64"/>
        <end position="85"/>
    </location>
</feature>
<feature type="transmembrane region" description="Helical" evidence="5">
    <location>
        <begin position="193"/>
        <end position="213"/>
    </location>
</feature>
<keyword evidence="2 5" id="KW-0812">Transmembrane</keyword>
<feature type="transmembrane region" description="Helical" evidence="5">
    <location>
        <begin position="233"/>
        <end position="259"/>
    </location>
</feature>
<accession>A0A4P6TY89</accession>
<comment type="subcellular location">
    <subcellularLocation>
        <location evidence="1">Membrane</location>
        <topology evidence="1">Multi-pass membrane protein</topology>
    </subcellularLocation>
</comment>
<protein>
    <submittedName>
        <fullName evidence="6">Formate/nitrite transporter family protein</fullName>
    </submittedName>
</protein>
<gene>
    <name evidence="6" type="ORF">D0Z67_21395</name>
</gene>
<evidence type="ECO:0000256" key="1">
    <source>
        <dbReference type="ARBA" id="ARBA00004141"/>
    </source>
</evidence>
<keyword evidence="4 5" id="KW-0472">Membrane</keyword>
<feature type="transmembrane region" description="Helical" evidence="5">
    <location>
        <begin position="106"/>
        <end position="128"/>
    </location>
</feature>
<evidence type="ECO:0000313" key="7">
    <source>
        <dbReference type="Proteomes" id="UP000292547"/>
    </source>
</evidence>
<evidence type="ECO:0000256" key="3">
    <source>
        <dbReference type="ARBA" id="ARBA00022989"/>
    </source>
</evidence>
<dbReference type="EMBL" id="CP032229">
    <property type="protein sequence ID" value="QBJ92589.1"/>
    <property type="molecule type" value="Genomic_DNA"/>
</dbReference>
<dbReference type="GO" id="GO:0005886">
    <property type="term" value="C:plasma membrane"/>
    <property type="evidence" value="ECO:0007669"/>
    <property type="project" value="TreeGrafter"/>
</dbReference>
<dbReference type="InterPro" id="IPR023271">
    <property type="entry name" value="Aquaporin-like"/>
</dbReference>
<evidence type="ECO:0000256" key="4">
    <source>
        <dbReference type="ARBA" id="ARBA00023136"/>
    </source>
</evidence>
<feature type="transmembrane region" description="Helical" evidence="5">
    <location>
        <begin position="164"/>
        <end position="181"/>
    </location>
</feature>
<dbReference type="OrthoDB" id="9786493at2"/>
<reference evidence="6 7" key="1">
    <citation type="submission" date="2018-08" db="EMBL/GenBank/DDBJ databases">
        <title>The complete genome sequence of Streptomyces seoulensis, a pioneer strain for nickel superoxide dismutase discovery.</title>
        <authorList>
            <person name="Shin J."/>
            <person name="Lee J.-S."/>
            <person name="Lee E.-J."/>
            <person name="Youn H.-D."/>
        </authorList>
    </citation>
    <scope>NUCLEOTIDE SEQUENCE [LARGE SCALE GENOMIC DNA]</scope>
    <source>
        <strain evidence="6 7">KCTC 9819</strain>
    </source>
</reference>
<evidence type="ECO:0000313" key="6">
    <source>
        <dbReference type="EMBL" id="QBJ92589.1"/>
    </source>
</evidence>
<feature type="transmembrane region" description="Helical" evidence="5">
    <location>
        <begin position="29"/>
        <end position="52"/>
    </location>
</feature>
<dbReference type="Proteomes" id="UP000292547">
    <property type="component" value="Chromosome"/>
</dbReference>
<dbReference type="InterPro" id="IPR000292">
    <property type="entry name" value="For/NO2_transpt"/>
</dbReference>
<dbReference type="GO" id="GO:0015499">
    <property type="term" value="F:formate transmembrane transporter activity"/>
    <property type="evidence" value="ECO:0007669"/>
    <property type="project" value="TreeGrafter"/>
</dbReference>
<dbReference type="STRING" id="73044.GCA_000725795_05675"/>
<name>A0A4P6TY89_STRSO</name>
<organism evidence="6 7">
    <name type="scientific">Streptomyces seoulensis</name>
    <dbReference type="NCBI Taxonomy" id="73044"/>
    <lineage>
        <taxon>Bacteria</taxon>
        <taxon>Bacillati</taxon>
        <taxon>Actinomycetota</taxon>
        <taxon>Actinomycetes</taxon>
        <taxon>Kitasatosporales</taxon>
        <taxon>Streptomycetaceae</taxon>
        <taxon>Streptomyces</taxon>
    </lineage>
</organism>
<dbReference type="KEGG" id="sseo:D0Z67_21395"/>
<evidence type="ECO:0000256" key="2">
    <source>
        <dbReference type="ARBA" id="ARBA00022692"/>
    </source>
</evidence>
<proteinExistence type="predicted"/>
<keyword evidence="3 5" id="KW-1133">Transmembrane helix</keyword>
<keyword evidence="7" id="KW-1185">Reference proteome</keyword>